<feature type="transmembrane region" description="Helical" evidence="1">
    <location>
        <begin position="155"/>
        <end position="175"/>
    </location>
</feature>
<evidence type="ECO:0000256" key="1">
    <source>
        <dbReference type="SAM" id="Phobius"/>
    </source>
</evidence>
<keyword evidence="1" id="KW-0472">Membrane</keyword>
<feature type="transmembrane region" description="Helical" evidence="1">
    <location>
        <begin position="196"/>
        <end position="222"/>
    </location>
</feature>
<feature type="transmembrane region" description="Helical" evidence="1">
    <location>
        <begin position="96"/>
        <end position="113"/>
    </location>
</feature>
<feature type="transmembrane region" description="Helical" evidence="1">
    <location>
        <begin position="6"/>
        <end position="28"/>
    </location>
</feature>
<sequence length="251" mass="27725">MSTSTLIFIYLGVALAGSFLPFLSVFFAHFHNLVNLMVSACLEGGKIHLYRDGSGQTTGSQTSPFKKALIAYAGYSAASMATMGLFYLVTRGYYEYVIYLYLGLAVLALLLWIRNSFGVIWGISVVVVLSAPIYFRYNNVVSPVNVNFETVLIHFSIFLASVLFVQSIIGAIQVCRQSFMKRSNPKRKAALVQTKLIPAAVLGLILFGQTVLAGYFFALNFISLPFSLDMDLTNQLLDVKNQIWSTVSGKF</sequence>
<dbReference type="OrthoDB" id="2863802at2"/>
<feature type="transmembrane region" description="Helical" evidence="1">
    <location>
        <begin position="69"/>
        <end position="90"/>
    </location>
</feature>
<dbReference type="Pfam" id="PF13398">
    <property type="entry name" value="Peptidase_M50B"/>
    <property type="match status" value="1"/>
</dbReference>
<keyword evidence="1" id="KW-1133">Transmembrane helix</keyword>
<protein>
    <submittedName>
        <fullName evidence="2">Uncharacterized protein</fullName>
    </submittedName>
</protein>
<keyword evidence="1" id="KW-0812">Transmembrane</keyword>
<dbReference type="EMBL" id="PGVE01000044">
    <property type="protein sequence ID" value="PLS04224.1"/>
    <property type="molecule type" value="Genomic_DNA"/>
</dbReference>
<dbReference type="RefSeq" id="WP_101648151.1">
    <property type="nucleotide sequence ID" value="NZ_PGVE01000044.1"/>
</dbReference>
<dbReference type="AlphaFoldDB" id="A0A2N5HFC1"/>
<dbReference type="InterPro" id="IPR049500">
    <property type="entry name" value="Peptidase_M50B-like"/>
</dbReference>
<reference evidence="2 3" key="1">
    <citation type="submission" date="2017-11" db="EMBL/GenBank/DDBJ databases">
        <title>Comparitive Functional Genomics of Dry Heat Resistant strains isolated from the Viking Spacecraft.</title>
        <authorList>
            <person name="Seuylemezian A."/>
            <person name="Cooper K."/>
            <person name="Vaishampayan P."/>
        </authorList>
    </citation>
    <scope>NUCLEOTIDE SEQUENCE [LARGE SCALE GENOMIC DNA]</scope>
    <source>
        <strain evidence="2 3">V32-6</strain>
    </source>
</reference>
<organism evidence="2 3">
    <name type="scientific">Neobacillus cucumis</name>
    <dbReference type="NCBI Taxonomy" id="1740721"/>
    <lineage>
        <taxon>Bacteria</taxon>
        <taxon>Bacillati</taxon>
        <taxon>Bacillota</taxon>
        <taxon>Bacilli</taxon>
        <taxon>Bacillales</taxon>
        <taxon>Bacillaceae</taxon>
        <taxon>Neobacillus</taxon>
    </lineage>
</organism>
<evidence type="ECO:0000313" key="3">
    <source>
        <dbReference type="Proteomes" id="UP000234950"/>
    </source>
</evidence>
<proteinExistence type="predicted"/>
<comment type="caution">
    <text evidence="2">The sequence shown here is derived from an EMBL/GenBank/DDBJ whole genome shotgun (WGS) entry which is preliminary data.</text>
</comment>
<keyword evidence="3" id="KW-1185">Reference proteome</keyword>
<evidence type="ECO:0000313" key="2">
    <source>
        <dbReference type="EMBL" id="PLS04224.1"/>
    </source>
</evidence>
<feature type="transmembrane region" description="Helical" evidence="1">
    <location>
        <begin position="118"/>
        <end position="135"/>
    </location>
</feature>
<gene>
    <name evidence="2" type="ORF">CVD27_12025</name>
</gene>
<accession>A0A2N5HFC1</accession>
<dbReference type="Proteomes" id="UP000234950">
    <property type="component" value="Unassembled WGS sequence"/>
</dbReference>
<name>A0A2N5HFC1_9BACI</name>